<keyword evidence="1" id="KW-0812">Transmembrane</keyword>
<feature type="transmembrane region" description="Helical" evidence="1">
    <location>
        <begin position="133"/>
        <end position="156"/>
    </location>
</feature>
<keyword evidence="1" id="KW-1133">Transmembrane helix</keyword>
<name>A0ABR3JI68_9AGAR</name>
<keyword evidence="3" id="KW-1185">Reference proteome</keyword>
<reference evidence="3" key="1">
    <citation type="submission" date="2024-06" db="EMBL/GenBank/DDBJ databases">
        <title>Multi-omics analyses provide insights into the biosynthesis of the anticancer antibiotic pleurotin in Hohenbuehelia grisea.</title>
        <authorList>
            <person name="Weaver J.A."/>
            <person name="Alberti F."/>
        </authorList>
    </citation>
    <scope>NUCLEOTIDE SEQUENCE [LARGE SCALE GENOMIC DNA]</scope>
    <source>
        <strain evidence="3">T-177</strain>
    </source>
</reference>
<dbReference type="EMBL" id="JASNQZ010000006">
    <property type="protein sequence ID" value="KAL0955411.1"/>
    <property type="molecule type" value="Genomic_DNA"/>
</dbReference>
<organism evidence="2 3">
    <name type="scientific">Hohenbuehelia grisea</name>
    <dbReference type="NCBI Taxonomy" id="104357"/>
    <lineage>
        <taxon>Eukaryota</taxon>
        <taxon>Fungi</taxon>
        <taxon>Dikarya</taxon>
        <taxon>Basidiomycota</taxon>
        <taxon>Agaricomycotina</taxon>
        <taxon>Agaricomycetes</taxon>
        <taxon>Agaricomycetidae</taxon>
        <taxon>Agaricales</taxon>
        <taxon>Pleurotineae</taxon>
        <taxon>Pleurotaceae</taxon>
        <taxon>Hohenbuehelia</taxon>
    </lineage>
</organism>
<evidence type="ECO:0000313" key="2">
    <source>
        <dbReference type="EMBL" id="KAL0955411.1"/>
    </source>
</evidence>
<accession>A0ABR3JI68</accession>
<evidence type="ECO:0000256" key="1">
    <source>
        <dbReference type="SAM" id="Phobius"/>
    </source>
</evidence>
<protein>
    <submittedName>
        <fullName evidence="2">Uncharacterized protein</fullName>
    </submittedName>
</protein>
<keyword evidence="1" id="KW-0472">Membrane</keyword>
<dbReference type="Proteomes" id="UP001556367">
    <property type="component" value="Unassembled WGS sequence"/>
</dbReference>
<gene>
    <name evidence="2" type="ORF">HGRIS_001658</name>
</gene>
<evidence type="ECO:0000313" key="3">
    <source>
        <dbReference type="Proteomes" id="UP001556367"/>
    </source>
</evidence>
<sequence length="210" mass="22087">MIHPKLNVHRRDDDDSDIVAVVVPPKDVTASVRRDSPPAKALLPPFEIPRSQPTETSVSERANIIAPDARVDESISIHILSLSTSAPASTIPATGGASIDTMIPVPTLTTTPVPILIRNMNTDSSSQSAHHTLVPILVAGFAPLGVVALVCAISIWRWRSRRRAFRVQAAAAHLGDDPAGANGNENGFRAPDLVHGPSVTFAASAASIPS</sequence>
<comment type="caution">
    <text evidence="2">The sequence shown here is derived from an EMBL/GenBank/DDBJ whole genome shotgun (WGS) entry which is preliminary data.</text>
</comment>
<proteinExistence type="predicted"/>